<dbReference type="SMART" id="SM00382">
    <property type="entry name" value="AAA"/>
    <property type="match status" value="1"/>
</dbReference>
<gene>
    <name evidence="12" type="ORF">HMPREF9220_0859</name>
</gene>
<dbReference type="PANTHER" id="PTHR24221">
    <property type="entry name" value="ATP-BINDING CASSETTE SUB-FAMILY B"/>
    <property type="match status" value="1"/>
</dbReference>
<dbReference type="InterPro" id="IPR036640">
    <property type="entry name" value="ABC1_TM_sf"/>
</dbReference>
<keyword evidence="8 9" id="KW-0472">Membrane</keyword>
<dbReference type="GO" id="GO:0140359">
    <property type="term" value="F:ABC-type transporter activity"/>
    <property type="evidence" value="ECO:0007669"/>
    <property type="project" value="InterPro"/>
</dbReference>
<evidence type="ECO:0000256" key="8">
    <source>
        <dbReference type="ARBA" id="ARBA00023136"/>
    </source>
</evidence>
<evidence type="ECO:0000256" key="1">
    <source>
        <dbReference type="ARBA" id="ARBA00004651"/>
    </source>
</evidence>
<dbReference type="EMBL" id="AENT01000010">
    <property type="protein sequence ID" value="EFR43096.1"/>
    <property type="molecule type" value="Genomic_DNA"/>
</dbReference>
<dbReference type="InterPro" id="IPR003439">
    <property type="entry name" value="ABC_transporter-like_ATP-bd"/>
</dbReference>
<dbReference type="Gene3D" id="1.20.1560.10">
    <property type="entry name" value="ABC transporter type 1, transmembrane domain"/>
    <property type="match status" value="1"/>
</dbReference>
<dbReference type="InterPro" id="IPR011527">
    <property type="entry name" value="ABC1_TM_dom"/>
</dbReference>
<keyword evidence="4 9" id="KW-0812">Transmembrane</keyword>
<dbReference type="Gene3D" id="3.40.50.300">
    <property type="entry name" value="P-loop containing nucleotide triphosphate hydrolases"/>
    <property type="match status" value="1"/>
</dbReference>
<dbReference type="PROSITE" id="PS50929">
    <property type="entry name" value="ABC_TM1F"/>
    <property type="match status" value="1"/>
</dbReference>
<dbReference type="FunFam" id="3.40.50.300:FF:000221">
    <property type="entry name" value="Multidrug ABC transporter ATP-binding protein"/>
    <property type="match status" value="1"/>
</dbReference>
<dbReference type="GO" id="GO:0034040">
    <property type="term" value="F:ATPase-coupled lipid transmembrane transporter activity"/>
    <property type="evidence" value="ECO:0007669"/>
    <property type="project" value="TreeGrafter"/>
</dbReference>
<dbReference type="PROSITE" id="PS00211">
    <property type="entry name" value="ABC_TRANSPORTER_1"/>
    <property type="match status" value="1"/>
</dbReference>
<keyword evidence="5" id="KW-0547">Nucleotide-binding</keyword>
<dbReference type="InterPro" id="IPR017871">
    <property type="entry name" value="ABC_transporter-like_CS"/>
</dbReference>
<evidence type="ECO:0000256" key="3">
    <source>
        <dbReference type="ARBA" id="ARBA00022475"/>
    </source>
</evidence>
<comment type="subcellular location">
    <subcellularLocation>
        <location evidence="1">Cell membrane</location>
        <topology evidence="1">Multi-pass membrane protein</topology>
    </subcellularLocation>
</comment>
<accession>E4L813</accession>
<evidence type="ECO:0000313" key="12">
    <source>
        <dbReference type="EMBL" id="EFR43096.1"/>
    </source>
</evidence>
<dbReference type="InterPro" id="IPR027417">
    <property type="entry name" value="P-loop_NTPase"/>
</dbReference>
<dbReference type="PANTHER" id="PTHR24221:SF397">
    <property type="entry name" value="ABC TRANSPORTER, ATP-BINDING TRANSMEMBRANE PROTEIN"/>
    <property type="match status" value="1"/>
</dbReference>
<dbReference type="RefSeq" id="WP_007554163.1">
    <property type="nucleotide sequence ID" value="NZ_AENT01000010.1"/>
</dbReference>
<feature type="transmembrane region" description="Helical" evidence="9">
    <location>
        <begin position="274"/>
        <end position="298"/>
    </location>
</feature>
<dbReference type="SUPFAM" id="SSF90123">
    <property type="entry name" value="ABC transporter transmembrane region"/>
    <property type="match status" value="1"/>
</dbReference>
<dbReference type="InterPro" id="IPR003593">
    <property type="entry name" value="AAA+_ATPase"/>
</dbReference>
<keyword evidence="6 12" id="KW-0067">ATP-binding</keyword>
<evidence type="ECO:0000259" key="10">
    <source>
        <dbReference type="PROSITE" id="PS50893"/>
    </source>
</evidence>
<keyword evidence="3" id="KW-1003">Cell membrane</keyword>
<dbReference type="GO" id="GO:0005886">
    <property type="term" value="C:plasma membrane"/>
    <property type="evidence" value="ECO:0007669"/>
    <property type="project" value="UniProtKB-SubCell"/>
</dbReference>
<evidence type="ECO:0000256" key="5">
    <source>
        <dbReference type="ARBA" id="ARBA00022741"/>
    </source>
</evidence>
<dbReference type="Pfam" id="PF00664">
    <property type="entry name" value="ABC_membrane"/>
    <property type="match status" value="1"/>
</dbReference>
<protein>
    <submittedName>
        <fullName evidence="12">ABC transporter, ATP-binding protein</fullName>
    </submittedName>
</protein>
<dbReference type="OrthoDB" id="9762778at2"/>
<dbReference type="eggNOG" id="COG1132">
    <property type="taxonomic scope" value="Bacteria"/>
</dbReference>
<feature type="domain" description="ABC transporter" evidence="10">
    <location>
        <begin position="335"/>
        <end position="568"/>
    </location>
</feature>
<feature type="domain" description="ABC transmembrane type-1" evidence="11">
    <location>
        <begin position="19"/>
        <end position="303"/>
    </location>
</feature>
<dbReference type="GO" id="GO:0005524">
    <property type="term" value="F:ATP binding"/>
    <property type="evidence" value="ECO:0007669"/>
    <property type="project" value="UniProtKB-KW"/>
</dbReference>
<dbReference type="AlphaFoldDB" id="E4L813"/>
<sequence>MEIYKKMFKYVPEKKWYIVISVICSALSAFLTVGAYYYVYEFLIELLSLNLQSAWDAGMKVVLLLISGSIVYYISVILSHIFAFRLETNLRKYGINLLSKASFKFFDLYPSGLVRKLIDDNASNTHTAVAHLIPDNARGMFSPLLAIMLGFFIDIKLGVTLLALVGISVFILSKMTGEQKFMEKYQKSLEVLSDETVEYVRGIQVVKIFRTSITTFRSLYEAIMNYSKNAYEYAQSCKIPYTIYNWIFFGLVCIVLPVLFFFEDIVNIDIRILVELLMLFFLTGVIFAAFMKIMYIGMHTFQGSECIRKLEDLYESMEKERMVFGSVSEFKNYNIDFENVTFAYKDRNVIENLSFSLDEGKIYALVGESGSGKTTIAKLISGFYSVNEGVIKIGDIPIQNYSYETLSKNIAFVFQNSKLFKTDIYTNVAIGRKNATRKEVLNALHLASCDSILDKLPNRENTVIGSKGINLSVGEKQRIAIARAILKDAKIIIMDEASASTDPENEYEIQKAFKSLIRGKTVIMIAHRLSAIKNVDEILVMEKGKIIERGNDLSLSKYESKYDAYKKMYGKANEWRLV</sequence>
<evidence type="ECO:0000259" key="11">
    <source>
        <dbReference type="PROSITE" id="PS50929"/>
    </source>
</evidence>
<reference evidence="12 13" key="1">
    <citation type="submission" date="2010-11" db="EMBL/GenBank/DDBJ databases">
        <authorList>
            <person name="Durkin A.S."/>
            <person name="Madupu R."/>
            <person name="Torralba M."/>
            <person name="Gillis M."/>
            <person name="Methe B."/>
            <person name="Sutton G."/>
            <person name="Nelson K.E."/>
        </authorList>
    </citation>
    <scope>NUCLEOTIDE SEQUENCE [LARGE SCALE GENOMIC DNA]</scope>
    <source>
        <strain evidence="12 13">UPII 345-E</strain>
    </source>
</reference>
<evidence type="ECO:0000256" key="2">
    <source>
        <dbReference type="ARBA" id="ARBA00022448"/>
    </source>
</evidence>
<evidence type="ECO:0000256" key="9">
    <source>
        <dbReference type="SAM" id="Phobius"/>
    </source>
</evidence>
<name>E4L813_9FIRM</name>
<feature type="transmembrane region" description="Helical" evidence="9">
    <location>
        <begin position="16"/>
        <end position="39"/>
    </location>
</feature>
<comment type="caution">
    <text evidence="12">The sequence shown here is derived from an EMBL/GenBank/DDBJ whole genome shotgun (WGS) entry which is preliminary data.</text>
</comment>
<feature type="transmembrane region" description="Helical" evidence="9">
    <location>
        <begin position="243"/>
        <end position="262"/>
    </location>
</feature>
<dbReference type="Pfam" id="PF00005">
    <property type="entry name" value="ABC_tran"/>
    <property type="match status" value="1"/>
</dbReference>
<feature type="transmembrane region" description="Helical" evidence="9">
    <location>
        <begin position="144"/>
        <end position="172"/>
    </location>
</feature>
<dbReference type="Proteomes" id="UP000004594">
    <property type="component" value="Unassembled WGS sequence"/>
</dbReference>
<dbReference type="PROSITE" id="PS50893">
    <property type="entry name" value="ABC_TRANSPORTER_2"/>
    <property type="match status" value="1"/>
</dbReference>
<dbReference type="GO" id="GO:0016887">
    <property type="term" value="F:ATP hydrolysis activity"/>
    <property type="evidence" value="ECO:0007669"/>
    <property type="project" value="InterPro"/>
</dbReference>
<evidence type="ECO:0000256" key="6">
    <source>
        <dbReference type="ARBA" id="ARBA00022840"/>
    </source>
</evidence>
<keyword evidence="7 9" id="KW-1133">Transmembrane helix</keyword>
<evidence type="ECO:0000313" key="13">
    <source>
        <dbReference type="Proteomes" id="UP000004594"/>
    </source>
</evidence>
<dbReference type="SUPFAM" id="SSF52540">
    <property type="entry name" value="P-loop containing nucleoside triphosphate hydrolases"/>
    <property type="match status" value="1"/>
</dbReference>
<evidence type="ECO:0000256" key="7">
    <source>
        <dbReference type="ARBA" id="ARBA00022989"/>
    </source>
</evidence>
<keyword evidence="2" id="KW-0813">Transport</keyword>
<dbReference type="InterPro" id="IPR039421">
    <property type="entry name" value="Type_1_exporter"/>
</dbReference>
<organism evidence="12 13">
    <name type="scientific">Dialister micraerophilus UPII 345-E</name>
    <dbReference type="NCBI Taxonomy" id="910314"/>
    <lineage>
        <taxon>Bacteria</taxon>
        <taxon>Bacillati</taxon>
        <taxon>Bacillota</taxon>
        <taxon>Negativicutes</taxon>
        <taxon>Veillonellales</taxon>
        <taxon>Veillonellaceae</taxon>
        <taxon>Dialister</taxon>
    </lineage>
</organism>
<feature type="transmembrane region" description="Helical" evidence="9">
    <location>
        <begin position="59"/>
        <end position="83"/>
    </location>
</feature>
<proteinExistence type="predicted"/>
<evidence type="ECO:0000256" key="4">
    <source>
        <dbReference type="ARBA" id="ARBA00022692"/>
    </source>
</evidence>